<dbReference type="AlphaFoldDB" id="A0A197K0R9"/>
<dbReference type="Proteomes" id="UP000078512">
    <property type="component" value="Unassembled WGS sequence"/>
</dbReference>
<feature type="signal peptide" evidence="1">
    <location>
        <begin position="1"/>
        <end position="28"/>
    </location>
</feature>
<keyword evidence="3" id="KW-1185">Reference proteome</keyword>
<sequence length="189" mass="20661">MKAVQAVPLFLTTLAITVSRTRPPTANAYPFNPNKIFGDYVVSFRENVEHMVDVGACSRAALSGKQPATIPFMPVYSQLHWHAINVRLDDFAVDRKNVCNKCVILRSAETDKNIIAVVAGDCSKCVEGEINLTPAAYAAVNEGVTLDGITAPGGFLNVVECPKNNEEILKYAYDYNIPAMTFKDVLNYG</sequence>
<reference evidence="2 3" key="1">
    <citation type="submission" date="2016-05" db="EMBL/GenBank/DDBJ databases">
        <title>Genome sequencing reveals origins of a unique bacterial endosymbiosis in the earliest lineages of terrestrial Fungi.</title>
        <authorList>
            <consortium name="DOE Joint Genome Institute"/>
            <person name="Uehling J."/>
            <person name="Gryganskyi A."/>
            <person name="Hameed K."/>
            <person name="Tschaplinski T."/>
            <person name="Misztal P."/>
            <person name="Wu S."/>
            <person name="Desiro A."/>
            <person name="Vande Pol N."/>
            <person name="Du Z.-Y."/>
            <person name="Zienkiewicz A."/>
            <person name="Zienkiewicz K."/>
            <person name="Morin E."/>
            <person name="Tisserant E."/>
            <person name="Splivallo R."/>
            <person name="Hainaut M."/>
            <person name="Henrissat B."/>
            <person name="Ohm R."/>
            <person name="Kuo A."/>
            <person name="Yan J."/>
            <person name="Lipzen A."/>
            <person name="Nolan M."/>
            <person name="Labutti K."/>
            <person name="Barry K."/>
            <person name="Goldstein A."/>
            <person name="Labbe J."/>
            <person name="Schadt C."/>
            <person name="Tuskan G."/>
            <person name="Grigoriev I."/>
            <person name="Martin F."/>
            <person name="Vilgalys R."/>
            <person name="Bonito G."/>
        </authorList>
    </citation>
    <scope>NUCLEOTIDE SEQUENCE [LARGE SCALE GENOMIC DNA]</scope>
    <source>
        <strain evidence="2 3">AG-77</strain>
    </source>
</reference>
<accession>A0A197K0R9</accession>
<evidence type="ECO:0000313" key="2">
    <source>
        <dbReference type="EMBL" id="OAQ31075.1"/>
    </source>
</evidence>
<keyword evidence="1" id="KW-0732">Signal</keyword>
<proteinExistence type="predicted"/>
<name>A0A197K0R9_9FUNG</name>
<protein>
    <recommendedName>
        <fullName evidence="4">RlpA-like protein double-psi beta-barrel domain-containing protein</fullName>
    </recommendedName>
</protein>
<dbReference type="EMBL" id="KV442031">
    <property type="protein sequence ID" value="OAQ31075.1"/>
    <property type="molecule type" value="Genomic_DNA"/>
</dbReference>
<evidence type="ECO:0000256" key="1">
    <source>
        <dbReference type="SAM" id="SignalP"/>
    </source>
</evidence>
<feature type="chain" id="PRO_5008276472" description="RlpA-like protein double-psi beta-barrel domain-containing protein" evidence="1">
    <location>
        <begin position="29"/>
        <end position="189"/>
    </location>
</feature>
<gene>
    <name evidence="2" type="ORF">K457DRAFT_124446</name>
</gene>
<dbReference type="OrthoDB" id="406505at2759"/>
<organism evidence="2 3">
    <name type="scientific">Linnemannia elongata AG-77</name>
    <dbReference type="NCBI Taxonomy" id="1314771"/>
    <lineage>
        <taxon>Eukaryota</taxon>
        <taxon>Fungi</taxon>
        <taxon>Fungi incertae sedis</taxon>
        <taxon>Mucoromycota</taxon>
        <taxon>Mortierellomycotina</taxon>
        <taxon>Mortierellomycetes</taxon>
        <taxon>Mortierellales</taxon>
        <taxon>Mortierellaceae</taxon>
        <taxon>Linnemannia</taxon>
    </lineage>
</organism>
<evidence type="ECO:0008006" key="4">
    <source>
        <dbReference type="Google" id="ProtNLM"/>
    </source>
</evidence>
<evidence type="ECO:0000313" key="3">
    <source>
        <dbReference type="Proteomes" id="UP000078512"/>
    </source>
</evidence>